<dbReference type="STRING" id="1049789.LEP1GSC050_2081"/>
<gene>
    <name evidence="1" type="ORF">LEP1GSC050_2081</name>
</gene>
<sequence>MHKTGTILEISLRLILIRIHSKIFHLEYVFHILNESV</sequence>
<evidence type="ECO:0000313" key="1">
    <source>
        <dbReference type="EMBL" id="EQA46206.1"/>
    </source>
</evidence>
<dbReference type="EMBL" id="AHMO02000008">
    <property type="protein sequence ID" value="EQA46206.1"/>
    <property type="molecule type" value="Genomic_DNA"/>
</dbReference>
<dbReference type="AlphaFoldDB" id="T0FEB2"/>
<organism evidence="1 2">
    <name type="scientific">Leptospira broomii serovar Hurstbridge str. 5399</name>
    <dbReference type="NCBI Taxonomy" id="1049789"/>
    <lineage>
        <taxon>Bacteria</taxon>
        <taxon>Pseudomonadati</taxon>
        <taxon>Spirochaetota</taxon>
        <taxon>Spirochaetia</taxon>
        <taxon>Leptospirales</taxon>
        <taxon>Leptospiraceae</taxon>
        <taxon>Leptospira</taxon>
    </lineage>
</organism>
<comment type="caution">
    <text evidence="1">The sequence shown here is derived from an EMBL/GenBank/DDBJ whole genome shotgun (WGS) entry which is preliminary data.</text>
</comment>
<evidence type="ECO:0000313" key="2">
    <source>
        <dbReference type="Proteomes" id="UP000015454"/>
    </source>
</evidence>
<proteinExistence type="predicted"/>
<accession>T0FEB2</accession>
<protein>
    <submittedName>
        <fullName evidence="1">Uncharacterized protein</fullName>
    </submittedName>
</protein>
<reference evidence="1" key="1">
    <citation type="submission" date="2013-05" db="EMBL/GenBank/DDBJ databases">
        <authorList>
            <person name="Harkins D.M."/>
            <person name="Durkin A.S."/>
            <person name="Brinkac L.M."/>
            <person name="Haft D.H."/>
            <person name="Selengut J.D."/>
            <person name="Sanka R."/>
            <person name="DePew J."/>
            <person name="Purushe J."/>
            <person name="Hartskeerl R.A."/>
            <person name="Ahmed A."/>
            <person name="van der Linden H."/>
            <person name="Goris M.G.A."/>
            <person name="Vinetz J.M."/>
            <person name="Sutton G.G."/>
            <person name="Nierman W.C."/>
            <person name="Fouts D.E."/>
        </authorList>
    </citation>
    <scope>NUCLEOTIDE SEQUENCE [LARGE SCALE GENOMIC DNA]</scope>
    <source>
        <strain evidence="1">5399</strain>
    </source>
</reference>
<keyword evidence="2" id="KW-1185">Reference proteome</keyword>
<name>T0FEB2_9LEPT</name>
<dbReference type="Proteomes" id="UP000015454">
    <property type="component" value="Unassembled WGS sequence"/>
</dbReference>